<organism evidence="4 5">
    <name type="scientific">Lingula anatina</name>
    <name type="common">Brachiopod</name>
    <name type="synonym">Lingula unguis</name>
    <dbReference type="NCBI Taxonomy" id="7574"/>
    <lineage>
        <taxon>Eukaryota</taxon>
        <taxon>Metazoa</taxon>
        <taxon>Spiralia</taxon>
        <taxon>Lophotrochozoa</taxon>
        <taxon>Brachiopoda</taxon>
        <taxon>Linguliformea</taxon>
        <taxon>Lingulata</taxon>
        <taxon>Lingulida</taxon>
        <taxon>Linguloidea</taxon>
        <taxon>Lingulidae</taxon>
        <taxon>Lingula</taxon>
    </lineage>
</organism>
<evidence type="ECO:0000256" key="1">
    <source>
        <dbReference type="PROSITE-ProRule" id="PRU01005"/>
    </source>
</evidence>
<keyword evidence="2" id="KW-0472">Membrane</keyword>
<feature type="domain" description="ShKT" evidence="3">
    <location>
        <begin position="41"/>
        <end position="76"/>
    </location>
</feature>
<dbReference type="RefSeq" id="XP_013413333.1">
    <property type="nucleotide sequence ID" value="XM_013557879.1"/>
</dbReference>
<dbReference type="PROSITE" id="PS51670">
    <property type="entry name" value="SHKT"/>
    <property type="match status" value="1"/>
</dbReference>
<dbReference type="InParanoid" id="A0A1S3JSK7"/>
<dbReference type="KEGG" id="lak:106175751"/>
<name>A0A1S3JSK7_LINAN</name>
<comment type="caution">
    <text evidence="1">Lacks conserved residue(s) required for the propagation of feature annotation.</text>
</comment>
<evidence type="ECO:0000259" key="3">
    <source>
        <dbReference type="PROSITE" id="PS51670"/>
    </source>
</evidence>
<feature type="transmembrane region" description="Helical" evidence="2">
    <location>
        <begin position="91"/>
        <end position="113"/>
    </location>
</feature>
<dbReference type="AlphaFoldDB" id="A0A1S3JSK7"/>
<accession>A0A1S3JSK7</accession>
<keyword evidence="4" id="KW-1185">Reference proteome</keyword>
<evidence type="ECO:0000313" key="4">
    <source>
        <dbReference type="Proteomes" id="UP000085678"/>
    </source>
</evidence>
<dbReference type="Proteomes" id="UP000085678">
    <property type="component" value="Unplaced"/>
</dbReference>
<dbReference type="GeneID" id="106175751"/>
<dbReference type="InterPro" id="IPR003582">
    <property type="entry name" value="ShKT_dom"/>
</dbReference>
<gene>
    <name evidence="5" type="primary">LOC106175751</name>
</gene>
<protein>
    <submittedName>
        <fullName evidence="5">Uncharacterized protein LOC106175751 isoform X1</fullName>
    </submittedName>
</protein>
<dbReference type="SMART" id="SM00254">
    <property type="entry name" value="ShKT"/>
    <property type="match status" value="1"/>
</dbReference>
<keyword evidence="2" id="KW-1133">Transmembrane helix</keyword>
<dbReference type="Pfam" id="PF01549">
    <property type="entry name" value="ShK"/>
    <property type="match status" value="1"/>
</dbReference>
<evidence type="ECO:0000256" key="2">
    <source>
        <dbReference type="SAM" id="Phobius"/>
    </source>
</evidence>
<sequence>MLVHVKEAVSEMSSHAPQNVANMSSSIQAVTLQRPVFTGDCRDFFLHMCPTWTSSGDCQAKLRFMLEFCPKSCEFCIPSFADIYLEDWKSLMVLVTLLAILLLGTTVLIIYSIKSSKCLFKKMVWKILDLGRSPRIIEKT</sequence>
<proteinExistence type="predicted"/>
<keyword evidence="2" id="KW-0812">Transmembrane</keyword>
<reference evidence="5" key="1">
    <citation type="submission" date="2025-08" db="UniProtKB">
        <authorList>
            <consortium name="RefSeq"/>
        </authorList>
    </citation>
    <scope>IDENTIFICATION</scope>
    <source>
        <tissue evidence="5">Gonads</tissue>
    </source>
</reference>
<evidence type="ECO:0000313" key="5">
    <source>
        <dbReference type="RefSeq" id="XP_013413333.1"/>
    </source>
</evidence>
<dbReference type="Gene3D" id="1.10.10.1940">
    <property type="match status" value="1"/>
</dbReference>